<reference evidence="2 3" key="1">
    <citation type="submission" date="2019-10" db="EMBL/GenBank/DDBJ databases">
        <title>Roseburia spp. ameliorate alcoholic fatty liver via restoration of gut barrier function.</title>
        <authorList>
            <person name="Seo B."/>
            <person name="Ko G."/>
        </authorList>
    </citation>
    <scope>NUCLEOTIDE SEQUENCE [LARGE SCALE GENOMIC DNA]</scope>
    <source>
        <strain evidence="2 3">SNUG30017</strain>
    </source>
</reference>
<dbReference type="AlphaFoldDB" id="A0A6L6XJH0"/>
<sequence>MEEVECEAPFKRHPREFDYQMLSRLQHDCEYFLGFGFGHESNLYYKTVEKHCDEMEKLWKSFADDEKPEWLTMEQIKEYREKMMIARGNKYGENF</sequence>
<dbReference type="Proteomes" id="UP000479531">
    <property type="component" value="Unassembled WGS sequence"/>
</dbReference>
<dbReference type="Pfam" id="PF18824">
    <property type="entry name" value="LPD11"/>
    <property type="match status" value="1"/>
</dbReference>
<dbReference type="EMBL" id="WGGT01000032">
    <property type="protein sequence ID" value="MVQ47371.1"/>
    <property type="molecule type" value="Genomic_DNA"/>
</dbReference>
<feature type="domain" description="Large polyvalent protein-associated" evidence="1">
    <location>
        <begin position="16"/>
        <end position="83"/>
    </location>
</feature>
<organism evidence="2 3">
    <name type="scientific">Roseburia intestinalis</name>
    <dbReference type="NCBI Taxonomy" id="166486"/>
    <lineage>
        <taxon>Bacteria</taxon>
        <taxon>Bacillati</taxon>
        <taxon>Bacillota</taxon>
        <taxon>Clostridia</taxon>
        <taxon>Lachnospirales</taxon>
        <taxon>Lachnospiraceae</taxon>
        <taxon>Roseburia</taxon>
    </lineage>
</organism>
<evidence type="ECO:0000313" key="3">
    <source>
        <dbReference type="Proteomes" id="UP000479531"/>
    </source>
</evidence>
<evidence type="ECO:0000259" key="1">
    <source>
        <dbReference type="Pfam" id="PF18824"/>
    </source>
</evidence>
<name>A0A6L6XJH0_9FIRM</name>
<proteinExistence type="predicted"/>
<protein>
    <recommendedName>
        <fullName evidence="1">Large polyvalent protein-associated domain-containing protein</fullName>
    </recommendedName>
</protein>
<gene>
    <name evidence="2" type="ORF">GCK47_17205</name>
</gene>
<accession>A0A6L6XJH0</accession>
<dbReference type="InterPro" id="IPR040789">
    <property type="entry name" value="LPD11"/>
</dbReference>
<evidence type="ECO:0000313" key="2">
    <source>
        <dbReference type="EMBL" id="MVQ47371.1"/>
    </source>
</evidence>
<comment type="caution">
    <text evidence="2">The sequence shown here is derived from an EMBL/GenBank/DDBJ whole genome shotgun (WGS) entry which is preliminary data.</text>
</comment>